<gene>
    <name evidence="3" type="ORF">OAUR00152_LOCUS9555</name>
</gene>
<feature type="compositionally biased region" description="Basic and acidic residues" evidence="1">
    <location>
        <begin position="145"/>
        <end position="163"/>
    </location>
</feature>
<proteinExistence type="predicted"/>
<dbReference type="InterPro" id="IPR007320">
    <property type="entry name" value="PDCD2_C"/>
</dbReference>
<dbReference type="AlphaFoldDB" id="A0A7S4IB66"/>
<dbReference type="InterPro" id="IPR052815">
    <property type="entry name" value="PDCD2-like_regulator"/>
</dbReference>
<feature type="compositionally biased region" description="Acidic residues" evidence="1">
    <location>
        <begin position="164"/>
        <end position="181"/>
    </location>
</feature>
<evidence type="ECO:0000259" key="2">
    <source>
        <dbReference type="Pfam" id="PF04194"/>
    </source>
</evidence>
<feature type="region of interest" description="Disordered" evidence="1">
    <location>
        <begin position="143"/>
        <end position="181"/>
    </location>
</feature>
<protein>
    <recommendedName>
        <fullName evidence="2">Programmed cell death protein 2 C-terminal domain-containing protein</fullName>
    </recommendedName>
</protein>
<evidence type="ECO:0000256" key="1">
    <source>
        <dbReference type="SAM" id="MobiDB-lite"/>
    </source>
</evidence>
<dbReference type="Pfam" id="PF04194">
    <property type="entry name" value="PDCD2_C"/>
    <property type="match status" value="1"/>
</dbReference>
<evidence type="ECO:0000313" key="3">
    <source>
        <dbReference type="EMBL" id="CAE2224114.1"/>
    </source>
</evidence>
<dbReference type="PANTHER" id="PTHR46421:SF1">
    <property type="entry name" value="PROGRAMMED CELL DEATH PROTEIN 2-LIKE"/>
    <property type="match status" value="1"/>
</dbReference>
<accession>A0A7S4IB66</accession>
<reference evidence="3" key="1">
    <citation type="submission" date="2021-01" db="EMBL/GenBank/DDBJ databases">
        <authorList>
            <person name="Corre E."/>
            <person name="Pelletier E."/>
            <person name="Niang G."/>
            <person name="Scheremetjew M."/>
            <person name="Finn R."/>
            <person name="Kale V."/>
            <person name="Holt S."/>
            <person name="Cochrane G."/>
            <person name="Meng A."/>
            <person name="Brown T."/>
            <person name="Cohen L."/>
        </authorList>
    </citation>
    <scope>NUCLEOTIDE SEQUENCE</scope>
    <source>
        <strain evidence="3">Isolate 1302-5</strain>
    </source>
</reference>
<dbReference type="EMBL" id="HBKQ01013862">
    <property type="protein sequence ID" value="CAE2224114.1"/>
    <property type="molecule type" value="Transcribed_RNA"/>
</dbReference>
<feature type="region of interest" description="Disordered" evidence="1">
    <location>
        <begin position="25"/>
        <end position="58"/>
    </location>
</feature>
<sequence length="181" mass="19124">MIRRLRTGSGPRGYHRPCACAPIYRFRPTPSPPSKKEKRNRGRKSARRTQFPSVPPCTGCGSERTFEMQLAPALLLALDVDGHALLPTLASSVSAGEGEGREEEGGSRGVDGGGEGGMNWGSIAVYCCPLSCDGSRGEALVMQRDPTDADGAARRTVKEVQKGEEEEEVDDGDDAGGDGGC</sequence>
<dbReference type="PANTHER" id="PTHR46421">
    <property type="entry name" value="PROGRAMMED CELL DEATH PROTEIN 2-LIKE"/>
    <property type="match status" value="1"/>
</dbReference>
<name>A0A7S4IB66_9STRA</name>
<organism evidence="3">
    <name type="scientific">Odontella aurita</name>
    <dbReference type="NCBI Taxonomy" id="265563"/>
    <lineage>
        <taxon>Eukaryota</taxon>
        <taxon>Sar</taxon>
        <taxon>Stramenopiles</taxon>
        <taxon>Ochrophyta</taxon>
        <taxon>Bacillariophyta</taxon>
        <taxon>Mediophyceae</taxon>
        <taxon>Biddulphiophycidae</taxon>
        <taxon>Eupodiscales</taxon>
        <taxon>Odontellaceae</taxon>
        <taxon>Odontella</taxon>
    </lineage>
</organism>
<dbReference type="GO" id="GO:0005737">
    <property type="term" value="C:cytoplasm"/>
    <property type="evidence" value="ECO:0007669"/>
    <property type="project" value="InterPro"/>
</dbReference>
<feature type="domain" description="Programmed cell death protein 2 C-terminal" evidence="2">
    <location>
        <begin position="50"/>
        <end position="134"/>
    </location>
</feature>
<feature type="compositionally biased region" description="Basic residues" evidence="1">
    <location>
        <begin position="36"/>
        <end position="47"/>
    </location>
</feature>
<feature type="region of interest" description="Disordered" evidence="1">
    <location>
        <begin position="91"/>
        <end position="115"/>
    </location>
</feature>